<keyword evidence="3" id="KW-1185">Reference proteome</keyword>
<evidence type="ECO:0000313" key="2">
    <source>
        <dbReference type="EMBL" id="KAG1763654.1"/>
    </source>
</evidence>
<reference evidence="2" key="1">
    <citation type="journal article" date="2020" name="New Phytol.">
        <title>Comparative genomics reveals dynamic genome evolution in host specialist ectomycorrhizal fungi.</title>
        <authorList>
            <person name="Lofgren L.A."/>
            <person name="Nguyen N.H."/>
            <person name="Vilgalys R."/>
            <person name="Ruytinx J."/>
            <person name="Liao H.L."/>
            <person name="Branco S."/>
            <person name="Kuo A."/>
            <person name="LaButti K."/>
            <person name="Lipzen A."/>
            <person name="Andreopoulos W."/>
            <person name="Pangilinan J."/>
            <person name="Riley R."/>
            <person name="Hundley H."/>
            <person name="Na H."/>
            <person name="Barry K."/>
            <person name="Grigoriev I.V."/>
            <person name="Stajich J.E."/>
            <person name="Kennedy P.G."/>
        </authorList>
    </citation>
    <scope>NUCLEOTIDE SEQUENCE</scope>
    <source>
        <strain evidence="2">DOB743</strain>
    </source>
</reference>
<gene>
    <name evidence="2" type="ORF">EV702DRAFT_982724</name>
    <name evidence="1" type="ORF">EV702DRAFT_985983</name>
</gene>
<evidence type="ECO:0000313" key="3">
    <source>
        <dbReference type="Proteomes" id="UP000714275"/>
    </source>
</evidence>
<dbReference type="EMBL" id="JABBWD010000155">
    <property type="protein sequence ID" value="KAG1763654.1"/>
    <property type="molecule type" value="Genomic_DNA"/>
</dbReference>
<dbReference type="Proteomes" id="UP000714275">
    <property type="component" value="Unassembled WGS sequence"/>
</dbReference>
<proteinExistence type="predicted"/>
<accession>A0A9P7CUW1</accession>
<dbReference type="EMBL" id="JABBWD010000574">
    <property type="protein sequence ID" value="KAG1759571.1"/>
    <property type="molecule type" value="Genomic_DNA"/>
</dbReference>
<sequence>MVRPCEADAILRYLASNDINIPSAPPVTKWARLRLPNGQVARSAWKEQAMSKQPRMARNVKLLLDGHTAIAEVYFYFNMTIHGQRKTFAMVSEYSDPHQDLLQRSYHTVFACQYHGDASLKLTEVSTIQSVVAMVPHQFPGIDGTLFYLIERPGLDIITIGGINEEDIPDED</sequence>
<organism evidence="2 3">
    <name type="scientific">Suillus placidus</name>
    <dbReference type="NCBI Taxonomy" id="48579"/>
    <lineage>
        <taxon>Eukaryota</taxon>
        <taxon>Fungi</taxon>
        <taxon>Dikarya</taxon>
        <taxon>Basidiomycota</taxon>
        <taxon>Agaricomycotina</taxon>
        <taxon>Agaricomycetes</taxon>
        <taxon>Agaricomycetidae</taxon>
        <taxon>Boletales</taxon>
        <taxon>Suillineae</taxon>
        <taxon>Suillaceae</taxon>
        <taxon>Suillus</taxon>
    </lineage>
</organism>
<name>A0A9P7CUW1_9AGAM</name>
<comment type="caution">
    <text evidence="2">The sequence shown here is derived from an EMBL/GenBank/DDBJ whole genome shotgun (WGS) entry which is preliminary data.</text>
</comment>
<evidence type="ECO:0000313" key="1">
    <source>
        <dbReference type="EMBL" id="KAG1759571.1"/>
    </source>
</evidence>
<dbReference type="OrthoDB" id="2669721at2759"/>
<dbReference type="AlphaFoldDB" id="A0A9P7CUW1"/>
<protein>
    <submittedName>
        <fullName evidence="2">Uncharacterized protein</fullName>
    </submittedName>
</protein>